<evidence type="ECO:0000256" key="2">
    <source>
        <dbReference type="ARBA" id="ARBA00023043"/>
    </source>
</evidence>
<feature type="compositionally biased region" description="Low complexity" evidence="4">
    <location>
        <begin position="8"/>
        <end position="19"/>
    </location>
</feature>
<sequence length="522" mass="56953">MPQNGITQNQQQQHYSQAQVPWSKRSSSIHGAQDTPINNGRITYNSEYRSDSINVYDQYGRNSAPDAARSVTNFTEPDSFHEDLAILELDPAKVVRHSLDPSTMPRVYARNGAEGDTANMKGALVSATRGKNHKLLEQLLHRGVSPNLGFNMHPLKEAVFSHDEESLRLLLLIGADPNESTRDSITPLFTCVERSFLAGATMLLKYGADPNLVAGSEMESALAIAAIANVVAFSHLFLTYNGNANYVTANGSPLLTSAIKKRTFKKFIDMILAYGAKPNAKIREGHTALFDAINLAGVSPDVKKEGIYTPLCTSICDDRAEMFKLLLANKADPNLPASEYPAFKCVTHDRVHFLAPLVVAGAKLDSPKGIIEEADANPNGRSSKGHSALTTAIRENRPDFVDLLIMRGADAHVRGEDWPLVLAVAEPLILKRLLTVMKELQAFKGIMARAVHADQLVSLKMLLAAGVSVEDKNGGVFSPLTTFIREDHRPIVKYLLTEAGGDVNSPGEHLPVVKSLRTYRGI</sequence>
<dbReference type="OrthoDB" id="194358at2759"/>
<dbReference type="InterPro" id="IPR002110">
    <property type="entry name" value="Ankyrin_rpt"/>
</dbReference>
<keyword evidence="1" id="KW-0677">Repeat</keyword>
<accession>A0A1E1LMA1</accession>
<dbReference type="PROSITE" id="PS50297">
    <property type="entry name" value="ANK_REP_REGION"/>
    <property type="match status" value="1"/>
</dbReference>
<protein>
    <submittedName>
        <fullName evidence="5">Related to ankyrin 3</fullName>
    </submittedName>
</protein>
<dbReference type="Proteomes" id="UP000178912">
    <property type="component" value="Unassembled WGS sequence"/>
</dbReference>
<evidence type="ECO:0000256" key="1">
    <source>
        <dbReference type="ARBA" id="ARBA00022737"/>
    </source>
</evidence>
<dbReference type="PANTHER" id="PTHR24198">
    <property type="entry name" value="ANKYRIN REPEAT AND PROTEIN KINASE DOMAIN-CONTAINING PROTEIN"/>
    <property type="match status" value="1"/>
</dbReference>
<reference evidence="6" key="1">
    <citation type="submission" date="2016-03" db="EMBL/GenBank/DDBJ databases">
        <authorList>
            <person name="Guldener U."/>
        </authorList>
    </citation>
    <scope>NUCLEOTIDE SEQUENCE [LARGE SCALE GENOMIC DNA]</scope>
    <source>
        <strain evidence="6">04CH-RAC-A.6.1</strain>
    </source>
</reference>
<dbReference type="PANTHER" id="PTHR24198:SF165">
    <property type="entry name" value="ANKYRIN REPEAT-CONTAINING PROTEIN-RELATED"/>
    <property type="match status" value="1"/>
</dbReference>
<dbReference type="InterPro" id="IPR036770">
    <property type="entry name" value="Ankyrin_rpt-contain_sf"/>
</dbReference>
<dbReference type="PROSITE" id="PS50088">
    <property type="entry name" value="ANK_REPEAT"/>
    <property type="match status" value="1"/>
</dbReference>
<feature type="repeat" description="ANK" evidence="3">
    <location>
        <begin position="384"/>
        <end position="416"/>
    </location>
</feature>
<feature type="region of interest" description="Disordered" evidence="4">
    <location>
        <begin position="1"/>
        <end position="43"/>
    </location>
</feature>
<evidence type="ECO:0000256" key="4">
    <source>
        <dbReference type="SAM" id="MobiDB-lite"/>
    </source>
</evidence>
<proteinExistence type="predicted"/>
<keyword evidence="2 3" id="KW-0040">ANK repeat</keyword>
<dbReference type="SMART" id="SM00248">
    <property type="entry name" value="ANK"/>
    <property type="match status" value="8"/>
</dbReference>
<evidence type="ECO:0000256" key="3">
    <source>
        <dbReference type="PROSITE-ProRule" id="PRU00023"/>
    </source>
</evidence>
<keyword evidence="6" id="KW-1185">Reference proteome</keyword>
<dbReference type="GO" id="GO:0005737">
    <property type="term" value="C:cytoplasm"/>
    <property type="evidence" value="ECO:0007669"/>
    <property type="project" value="TreeGrafter"/>
</dbReference>
<evidence type="ECO:0000313" key="6">
    <source>
        <dbReference type="Proteomes" id="UP000178912"/>
    </source>
</evidence>
<dbReference type="SUPFAM" id="SSF48403">
    <property type="entry name" value="Ankyrin repeat"/>
    <property type="match status" value="1"/>
</dbReference>
<gene>
    <name evidence="5" type="ORF">RAG0_15696</name>
</gene>
<evidence type="ECO:0000313" key="5">
    <source>
        <dbReference type="EMBL" id="CZT11622.1"/>
    </source>
</evidence>
<name>A0A1E1LMA1_9HELO</name>
<dbReference type="EMBL" id="FJUX01000143">
    <property type="protein sequence ID" value="CZT11622.1"/>
    <property type="molecule type" value="Genomic_DNA"/>
</dbReference>
<feature type="compositionally biased region" description="Polar residues" evidence="4">
    <location>
        <begin position="24"/>
        <end position="43"/>
    </location>
</feature>
<dbReference type="AlphaFoldDB" id="A0A1E1LMA1"/>
<dbReference type="Gene3D" id="1.25.40.20">
    <property type="entry name" value="Ankyrin repeat-containing domain"/>
    <property type="match status" value="2"/>
</dbReference>
<organism evidence="5 6">
    <name type="scientific">Rhynchosporium agropyri</name>
    <dbReference type="NCBI Taxonomy" id="914238"/>
    <lineage>
        <taxon>Eukaryota</taxon>
        <taxon>Fungi</taxon>
        <taxon>Dikarya</taxon>
        <taxon>Ascomycota</taxon>
        <taxon>Pezizomycotina</taxon>
        <taxon>Leotiomycetes</taxon>
        <taxon>Helotiales</taxon>
        <taxon>Ploettnerulaceae</taxon>
        <taxon>Rhynchosporium</taxon>
    </lineage>
</organism>